<evidence type="ECO:0000313" key="3">
    <source>
        <dbReference type="EMBL" id="MBB4036163.1"/>
    </source>
</evidence>
<dbReference type="RefSeq" id="WP_183307071.1">
    <property type="nucleotide sequence ID" value="NZ_JACIEP010000006.1"/>
</dbReference>
<feature type="chain" id="PRO_5032900600" evidence="2">
    <location>
        <begin position="24"/>
        <end position="348"/>
    </location>
</feature>
<protein>
    <submittedName>
        <fullName evidence="3">Gliding motility associated protein GldN</fullName>
    </submittedName>
</protein>
<dbReference type="EMBL" id="JACIEP010000006">
    <property type="protein sequence ID" value="MBB4036163.1"/>
    <property type="molecule type" value="Genomic_DNA"/>
</dbReference>
<gene>
    <name evidence="3" type="ORF">GGR21_002064</name>
</gene>
<feature type="compositionally biased region" description="Basic residues" evidence="1">
    <location>
        <begin position="320"/>
        <end position="329"/>
    </location>
</feature>
<sequence>MRKIVQITIILISCLCAVPYLDAQEQTGSLRERLARKQQEQQGTQADNGAQVKKMTVRAEMKNVENAQDMANATWVREVYRILDLTKGKNAALYYPPQPVGDKMNLYTMIFKLMADGNLTAYEWNDGRDLFVDELKVNFENVLKNLEIPYQKNGNKYTYDEFSIPGNEALRYYIKEAWYFDQSNSVMGIKVLAICPVLMRQEYFEGIDNFSNPEQGMPQPQFWIPYENIRPYAAQMPIMASNLNNVMNKTIDDYFNMRLYEGEIYKTTNMENKLLMQQFKTPEELKYAQDSIESQLKDFDKNLWVINDSVKALEQQSNTKKQKKQKAPKASKSSSSGNATYSARDRRW</sequence>
<organism evidence="3 4">
    <name type="scientific">Dysgonomonas hofstadii</name>
    <dbReference type="NCBI Taxonomy" id="637886"/>
    <lineage>
        <taxon>Bacteria</taxon>
        <taxon>Pseudomonadati</taxon>
        <taxon>Bacteroidota</taxon>
        <taxon>Bacteroidia</taxon>
        <taxon>Bacteroidales</taxon>
        <taxon>Dysgonomonadaceae</taxon>
        <taxon>Dysgonomonas</taxon>
    </lineage>
</organism>
<dbReference type="AlphaFoldDB" id="A0A840CWG2"/>
<keyword evidence="2" id="KW-0732">Signal</keyword>
<comment type="caution">
    <text evidence="3">The sequence shown here is derived from an EMBL/GenBank/DDBJ whole genome shotgun (WGS) entry which is preliminary data.</text>
</comment>
<reference evidence="3 4" key="1">
    <citation type="submission" date="2020-08" db="EMBL/GenBank/DDBJ databases">
        <title>Genomic Encyclopedia of Type Strains, Phase IV (KMG-IV): sequencing the most valuable type-strain genomes for metagenomic binning, comparative biology and taxonomic classification.</title>
        <authorList>
            <person name="Goeker M."/>
        </authorList>
    </citation>
    <scope>NUCLEOTIDE SEQUENCE [LARGE SCALE GENOMIC DNA]</scope>
    <source>
        <strain evidence="3 4">DSM 104969</strain>
    </source>
</reference>
<dbReference type="Proteomes" id="UP000555103">
    <property type="component" value="Unassembled WGS sequence"/>
</dbReference>
<dbReference type="Pfam" id="PF19841">
    <property type="entry name" value="GldN"/>
    <property type="match status" value="1"/>
</dbReference>
<proteinExistence type="predicted"/>
<evidence type="ECO:0000313" key="4">
    <source>
        <dbReference type="Proteomes" id="UP000555103"/>
    </source>
</evidence>
<dbReference type="NCBIfam" id="TIGR03523">
    <property type="entry name" value="GldN"/>
    <property type="match status" value="1"/>
</dbReference>
<accession>A0A840CWG2</accession>
<name>A0A840CWG2_9BACT</name>
<evidence type="ECO:0000256" key="2">
    <source>
        <dbReference type="SAM" id="SignalP"/>
    </source>
</evidence>
<feature type="region of interest" description="Disordered" evidence="1">
    <location>
        <begin position="314"/>
        <end position="348"/>
    </location>
</feature>
<feature type="signal peptide" evidence="2">
    <location>
        <begin position="1"/>
        <end position="23"/>
    </location>
</feature>
<keyword evidence="4" id="KW-1185">Reference proteome</keyword>
<dbReference type="InterPro" id="IPR019847">
    <property type="entry name" value="Gliding_motility_assoc_GldN"/>
</dbReference>
<evidence type="ECO:0000256" key="1">
    <source>
        <dbReference type="SAM" id="MobiDB-lite"/>
    </source>
</evidence>
<feature type="compositionally biased region" description="Low complexity" evidence="1">
    <location>
        <begin position="330"/>
        <end position="342"/>
    </location>
</feature>